<name>A0A9X1WUZ8_9GAMM</name>
<sequence>MSSAYAQNSEIATQTPSQGKPKAVDAIDVQKYAGTWYEVARLPMYFQRNCVSDVQAKYSLNADKTIRVKNQCMNKEGELDISEGVAYPQNDGNSQLKVSFLPKGLRWVPFSKGDYWVLRVDEDYQVALVGGPSHRYLWLLSRTPDVDEAVIEDYLNTAKAQGYDLSKLVRTKHIAEK</sequence>
<dbReference type="EMBL" id="JAKUML010000001">
    <property type="protein sequence ID" value="MCJ8145455.1"/>
    <property type="molecule type" value="Genomic_DNA"/>
</dbReference>
<evidence type="ECO:0000256" key="1">
    <source>
        <dbReference type="ARBA" id="ARBA00006889"/>
    </source>
</evidence>
<dbReference type="RefSeq" id="WP_241570242.1">
    <property type="nucleotide sequence ID" value="NZ_JAKUML010000001.1"/>
</dbReference>
<comment type="similarity">
    <text evidence="1 2">Belongs to the calycin superfamily. Lipocalin family.</text>
</comment>
<keyword evidence="6" id="KW-1185">Reference proteome</keyword>
<dbReference type="Pfam" id="PF08212">
    <property type="entry name" value="Lipocalin_2"/>
    <property type="match status" value="1"/>
</dbReference>
<dbReference type="InterPro" id="IPR022272">
    <property type="entry name" value="Lipocalin_CS"/>
</dbReference>
<protein>
    <recommendedName>
        <fullName evidence="2">Outer membrane lipoprotein Blc</fullName>
    </recommendedName>
</protein>
<organism evidence="5 6">
    <name type="scientific">Acinetobacter sedimenti</name>
    <dbReference type="NCBI Taxonomy" id="2919922"/>
    <lineage>
        <taxon>Bacteria</taxon>
        <taxon>Pseudomonadati</taxon>
        <taxon>Pseudomonadota</taxon>
        <taxon>Gammaproteobacteria</taxon>
        <taxon>Moraxellales</taxon>
        <taxon>Moraxellaceae</taxon>
        <taxon>Acinetobacter</taxon>
    </lineage>
</organism>
<dbReference type="Gene3D" id="2.40.128.20">
    <property type="match status" value="1"/>
</dbReference>
<dbReference type="GO" id="GO:0006950">
    <property type="term" value="P:response to stress"/>
    <property type="evidence" value="ECO:0007669"/>
    <property type="project" value="UniProtKB-ARBA"/>
</dbReference>
<dbReference type="InterPro" id="IPR012674">
    <property type="entry name" value="Calycin"/>
</dbReference>
<keyword evidence="2" id="KW-0998">Cell outer membrane</keyword>
<keyword evidence="2" id="KW-0472">Membrane</keyword>
<evidence type="ECO:0000313" key="6">
    <source>
        <dbReference type="Proteomes" id="UP001139701"/>
    </source>
</evidence>
<dbReference type="PANTHER" id="PTHR10612">
    <property type="entry name" value="APOLIPOPROTEIN D"/>
    <property type="match status" value="1"/>
</dbReference>
<dbReference type="PRINTS" id="PR01171">
    <property type="entry name" value="BCTLIPOCALIN"/>
</dbReference>
<dbReference type="Proteomes" id="UP001139701">
    <property type="component" value="Unassembled WGS sequence"/>
</dbReference>
<comment type="subcellular location">
    <subcellularLocation>
        <location evidence="2">Cell outer membrane</location>
    </subcellularLocation>
</comment>
<dbReference type="CDD" id="cd19438">
    <property type="entry name" value="lipocalin_Blc-like"/>
    <property type="match status" value="1"/>
</dbReference>
<feature type="domain" description="Lipocalin/cytosolic fatty-acid binding" evidence="4">
    <location>
        <begin position="27"/>
        <end position="172"/>
    </location>
</feature>
<keyword evidence="2" id="KW-0446">Lipid-binding</keyword>
<dbReference type="AlphaFoldDB" id="A0A9X1WUZ8"/>
<dbReference type="InterPro" id="IPR000566">
    <property type="entry name" value="Lipocln_cytosolic_FA-bd_dom"/>
</dbReference>
<reference evidence="5" key="1">
    <citation type="submission" date="2022-02" db="EMBL/GenBank/DDBJ databases">
        <title>Acinetobacter A3.8 sp. nov., isolated from Sediment (Zhairuo Island).</title>
        <authorList>
            <person name="Zheng K."/>
        </authorList>
    </citation>
    <scope>NUCLEOTIDE SEQUENCE</scope>
    <source>
        <strain evidence="5">A3.8</strain>
    </source>
</reference>
<comment type="function">
    <text evidence="2">Involved in the storage or transport of lipids necessary for membrane maintenance under stressful conditions. Displays a binding preference for lysophospholipids.</text>
</comment>
<feature type="compositionally biased region" description="Polar residues" evidence="3">
    <location>
        <begin position="1"/>
        <end position="18"/>
    </location>
</feature>
<dbReference type="InterPro" id="IPR047202">
    <property type="entry name" value="Lipocalin_Blc-like_dom"/>
</dbReference>
<dbReference type="SUPFAM" id="SSF50814">
    <property type="entry name" value="Lipocalins"/>
    <property type="match status" value="1"/>
</dbReference>
<feature type="region of interest" description="Disordered" evidence="3">
    <location>
        <begin position="1"/>
        <end position="20"/>
    </location>
</feature>
<evidence type="ECO:0000256" key="2">
    <source>
        <dbReference type="PIRNR" id="PIRNR036893"/>
    </source>
</evidence>
<proteinExistence type="inferred from homology"/>
<dbReference type="PIRSF" id="PIRSF036893">
    <property type="entry name" value="Lipocalin_ApoD"/>
    <property type="match status" value="1"/>
</dbReference>
<comment type="subunit">
    <text evidence="2">Homodimer.</text>
</comment>
<dbReference type="InterPro" id="IPR002446">
    <property type="entry name" value="Lipocalin_bac"/>
</dbReference>
<evidence type="ECO:0000256" key="3">
    <source>
        <dbReference type="SAM" id="MobiDB-lite"/>
    </source>
</evidence>
<dbReference type="GO" id="GO:0008289">
    <property type="term" value="F:lipid binding"/>
    <property type="evidence" value="ECO:0007669"/>
    <property type="project" value="UniProtKB-UniRule"/>
</dbReference>
<gene>
    <name evidence="5" type="ORF">MKI79_00720</name>
</gene>
<dbReference type="PANTHER" id="PTHR10612:SF34">
    <property type="entry name" value="APOLIPOPROTEIN D"/>
    <property type="match status" value="1"/>
</dbReference>
<evidence type="ECO:0000313" key="5">
    <source>
        <dbReference type="EMBL" id="MCJ8145455.1"/>
    </source>
</evidence>
<comment type="caution">
    <text evidence="5">The sequence shown here is derived from an EMBL/GenBank/DDBJ whole genome shotgun (WGS) entry which is preliminary data.</text>
</comment>
<dbReference type="InterPro" id="IPR022271">
    <property type="entry name" value="Lipocalin_ApoD"/>
</dbReference>
<keyword evidence="2" id="KW-0449">Lipoprotein</keyword>
<accession>A0A9X1WUZ8</accession>
<dbReference type="GO" id="GO:0009279">
    <property type="term" value="C:cell outer membrane"/>
    <property type="evidence" value="ECO:0007669"/>
    <property type="project" value="UniProtKB-SubCell"/>
</dbReference>
<dbReference type="PROSITE" id="PS00213">
    <property type="entry name" value="LIPOCALIN"/>
    <property type="match status" value="1"/>
</dbReference>
<evidence type="ECO:0000259" key="4">
    <source>
        <dbReference type="Pfam" id="PF08212"/>
    </source>
</evidence>